<dbReference type="AlphaFoldDB" id="A0AAC9BKR0"/>
<evidence type="ECO:0000313" key="3">
    <source>
        <dbReference type="Proteomes" id="UP000077927"/>
    </source>
</evidence>
<name>A0AAC9BKR0_9RALS</name>
<sequence length="122" mass="12604">MELLNEPGRFGLERLIATAQRKRRPDGAFDLSWTKDGLTVAISLRIISSPQTGGTTASDSPQGQGLRGLRLPTSIADMNAPLNTSTPPAPAGSPPAGRTPAPAQTQAATRSAVTEEQGGTAQ</sequence>
<organism evidence="2 3">
    <name type="scientific">Ralstonia insidiosa</name>
    <dbReference type="NCBI Taxonomy" id="190721"/>
    <lineage>
        <taxon>Bacteria</taxon>
        <taxon>Pseudomonadati</taxon>
        <taxon>Pseudomonadota</taxon>
        <taxon>Betaproteobacteria</taxon>
        <taxon>Burkholderiales</taxon>
        <taxon>Burkholderiaceae</taxon>
        <taxon>Ralstonia</taxon>
    </lineage>
</organism>
<feature type="compositionally biased region" description="Polar residues" evidence="1">
    <location>
        <begin position="47"/>
        <end position="63"/>
    </location>
</feature>
<feature type="region of interest" description="Disordered" evidence="1">
    <location>
        <begin position="47"/>
        <end position="122"/>
    </location>
</feature>
<protein>
    <submittedName>
        <fullName evidence="2">Uncharacterized protein</fullName>
    </submittedName>
</protein>
<dbReference type="Proteomes" id="UP000077927">
    <property type="component" value="Chromosome 2"/>
</dbReference>
<feature type="compositionally biased region" description="Low complexity" evidence="1">
    <location>
        <begin position="94"/>
        <end position="112"/>
    </location>
</feature>
<evidence type="ECO:0000256" key="1">
    <source>
        <dbReference type="SAM" id="MobiDB-lite"/>
    </source>
</evidence>
<gene>
    <name evidence="2" type="ORF">ACS15_5040</name>
</gene>
<evidence type="ECO:0000313" key="2">
    <source>
        <dbReference type="EMBL" id="ANH75891.1"/>
    </source>
</evidence>
<dbReference type="EMBL" id="CP012606">
    <property type="protein sequence ID" value="ANH75891.1"/>
    <property type="molecule type" value="Genomic_DNA"/>
</dbReference>
<dbReference type="KEGG" id="rin:ACS15_5040"/>
<reference evidence="2 3" key="1">
    <citation type="submission" date="2015-09" db="EMBL/GenBank/DDBJ databases">
        <authorList>
            <person name="Xu Y."/>
            <person name="Nagy A."/>
            <person name="Liu N.T."/>
            <person name="Nou X."/>
        </authorList>
    </citation>
    <scope>NUCLEOTIDE SEQUENCE [LARGE SCALE GENOMIC DNA]</scope>
    <source>
        <strain evidence="2 3">FC1138</strain>
    </source>
</reference>
<proteinExistence type="predicted"/>
<accession>A0AAC9BKR0</accession>